<evidence type="ECO:0000256" key="7">
    <source>
        <dbReference type="ARBA" id="ARBA00022962"/>
    </source>
</evidence>
<dbReference type="Gene3D" id="3.60.20.10">
    <property type="entry name" value="Glutamine Phosphoribosylpyrophosphate, subunit 1, domain 1"/>
    <property type="match status" value="1"/>
</dbReference>
<feature type="domain" description="SIS" evidence="9">
    <location>
        <begin position="587"/>
        <end position="739"/>
    </location>
</feature>
<reference evidence="10" key="1">
    <citation type="journal article" date="2011" name="Environ. Microbiol.">
        <title>Genomic insights into the metabolic potential of the polycyclic aromatic hydrocarbon degrading sulfate-reducing Deltaproteobacterium N47.</title>
        <authorList>
            <person name="Bergmann F."/>
            <person name="Selesi D."/>
            <person name="Weinmaier T."/>
            <person name="Tischler P."/>
            <person name="Rattei T."/>
            <person name="Meckenstock R.U."/>
        </authorList>
    </citation>
    <scope>NUCLEOTIDE SEQUENCE</scope>
</reference>
<dbReference type="AlphaFoldDB" id="E1YE25"/>
<evidence type="ECO:0000259" key="9">
    <source>
        <dbReference type="PROSITE" id="PS51464"/>
    </source>
</evidence>
<protein>
    <recommendedName>
        <fullName evidence="3">Glutamine--fructose-6-phosphate aminotransferase [isomerizing]</fullName>
        <ecNumber evidence="2">2.6.1.16</ecNumber>
    </recommendedName>
</protein>
<dbReference type="PROSITE" id="PS51278">
    <property type="entry name" value="GATASE_TYPE_2"/>
    <property type="match status" value="1"/>
</dbReference>
<dbReference type="CDD" id="cd05008">
    <property type="entry name" value="SIS_GlmS_GlmD_1"/>
    <property type="match status" value="1"/>
</dbReference>
<dbReference type="EMBL" id="FR695870">
    <property type="protein sequence ID" value="CBX28955.1"/>
    <property type="molecule type" value="Genomic_DNA"/>
</dbReference>
<dbReference type="PANTHER" id="PTHR10937">
    <property type="entry name" value="GLUCOSAMINE--FRUCTOSE-6-PHOSPHATE AMINOTRANSFERASE, ISOMERIZING"/>
    <property type="match status" value="1"/>
</dbReference>
<dbReference type="EC" id="2.6.1.16" evidence="2"/>
<dbReference type="GO" id="GO:0006487">
    <property type="term" value="P:protein N-linked glycosylation"/>
    <property type="evidence" value="ECO:0007669"/>
    <property type="project" value="TreeGrafter"/>
</dbReference>
<dbReference type="InterPro" id="IPR035466">
    <property type="entry name" value="GlmS/AgaS_SIS"/>
</dbReference>
<dbReference type="Pfam" id="PF01380">
    <property type="entry name" value="SIS"/>
    <property type="match status" value="1"/>
</dbReference>
<sequence>MKRVSCKIIPYLFANVYFAKDPSDTPAFSFIFFPCPKNILCCGITGIISFNKSKKPAPKIDIASIENSVKKIESRSFELCIKDNVSLDDHYLCGRDMVESLLENVRELKRDELFFEIFTNKNIQNRIFELSKRINKIIDSESTILSEKMGLLEPSAVETISSRIEDLKDISWIISNETGQNIPKVSSLIGASENNSSFYSVTIYKNLNAVLNSMDRLEVRGRDSAGISLMFVLDAGEYNKFEKEISKKKLTKTLKERSNRDILLNGGLSIGKTTEKNGDSLVSVALVYKVAAEIGSLGDNINFLRNQIKNDHILEILVSFPHKYHTVLSHTRWASVGAVTEANCHPVDGNKAEFGLWERGIIHVCLNGDIDNYHELKKEYESGGNSFCSEITTDTKIIPLQIEKYLCKGINIEESFRLAVNDFEGSHAISMHTNLDPGKIFLAHKGSGQAFFIGIGKDNYMPASEVYGFVEETPDYIKMEGDKIVESKNGSTQGQIFILSQESPGGLSGIKATYYDNTPVNIKDKDIKHTGITSRDIDRQNYPHYFLKEISESPLSVEKTLQNRWKTSADGKTYSVFLSEKEFPESFKTVFNEKKIRRIIFAGQGTAGVAALACSDILNYYLNDPLINISAHKASELSGFMLDSGEMPESMSDTLVVAISQSGTTTDTNRAIEMVKKRGARTLAIVNRRDSDITFKVDGVIYTSSGRDIEMSVASTKAFYCQIVAGAVLGLYIAQIKKNRNENFISDEVKNLIEISSHMKKVLSIKDMIEQSARRLAVTKTYWATVGSGPNKASADEIRIKLSELCYKTISSDYVEDKKHIDLSSEPLIIICSAGTRGNVIGDIVKDTAIFKAHKAAPVVIADEGEDRFAQYAEDVFHVPVVGQHLAPILNTLAGHIWGYYAALSINEGSSFMYKFRKELQSSIDEQIEKGTDIYELILEKSFREKIANFYNEFRKRRVEKRFPSFTGFDSALNLILLCKYLSGKLPVSDFELDFGMKGTPKNMLDTLFKFLSESINLMTRPIDAIKHQAKTVTVGTSRISEKLYGILFDVLSFNSLNPSQLTNKNILVLKNLQEIVSAINGYILYRIGGLDLLGELTDDTTIDIVKKEGILKSIPSRVETDSRLKGTKKIIVQGGNVYIGKGRKDDRSIIVIPVISSSPQSPNIIEYLLLLNISFKESVPLPMKIKALGGKYDHIKNIVQENSVPWDDKHLDRIRMEDLFGVSAEKTAEFIVSKLK</sequence>
<evidence type="ECO:0000256" key="1">
    <source>
        <dbReference type="ARBA" id="ARBA00001031"/>
    </source>
</evidence>
<keyword evidence="4" id="KW-0032">Aminotransferase</keyword>
<dbReference type="GO" id="GO:0006002">
    <property type="term" value="P:fructose 6-phosphate metabolic process"/>
    <property type="evidence" value="ECO:0007669"/>
    <property type="project" value="TreeGrafter"/>
</dbReference>
<evidence type="ECO:0000313" key="10">
    <source>
        <dbReference type="EMBL" id="CBX28955.1"/>
    </source>
</evidence>
<proteinExistence type="predicted"/>
<keyword evidence="7" id="KW-0315">Glutamine amidotransferase</keyword>
<dbReference type="SUPFAM" id="SSF56235">
    <property type="entry name" value="N-terminal nucleophile aminohydrolases (Ntn hydrolases)"/>
    <property type="match status" value="1"/>
</dbReference>
<keyword evidence="5" id="KW-0808">Transferase</keyword>
<dbReference type="GO" id="GO:0097367">
    <property type="term" value="F:carbohydrate derivative binding"/>
    <property type="evidence" value="ECO:0007669"/>
    <property type="project" value="InterPro"/>
</dbReference>
<evidence type="ECO:0000256" key="2">
    <source>
        <dbReference type="ARBA" id="ARBA00012916"/>
    </source>
</evidence>
<evidence type="ECO:0000256" key="5">
    <source>
        <dbReference type="ARBA" id="ARBA00022679"/>
    </source>
</evidence>
<dbReference type="GO" id="GO:0006047">
    <property type="term" value="P:UDP-N-acetylglucosamine metabolic process"/>
    <property type="evidence" value="ECO:0007669"/>
    <property type="project" value="TreeGrafter"/>
</dbReference>
<accession>E1YE25</accession>
<dbReference type="Pfam" id="PF13522">
    <property type="entry name" value="GATase_6"/>
    <property type="match status" value="1"/>
</dbReference>
<organism evidence="10">
    <name type="scientific">uncultured Desulfobacterium sp</name>
    <dbReference type="NCBI Taxonomy" id="201089"/>
    <lineage>
        <taxon>Bacteria</taxon>
        <taxon>Pseudomonadati</taxon>
        <taxon>Thermodesulfobacteriota</taxon>
        <taxon>Desulfobacteria</taxon>
        <taxon>Desulfobacterales</taxon>
        <taxon>Desulfobacteriaceae</taxon>
        <taxon>Desulfobacterium</taxon>
        <taxon>environmental samples</taxon>
    </lineage>
</organism>
<evidence type="ECO:0000259" key="8">
    <source>
        <dbReference type="PROSITE" id="PS51278"/>
    </source>
</evidence>
<gene>
    <name evidence="10" type="ORF">N47_B21010</name>
</gene>
<dbReference type="Gene3D" id="3.40.50.10490">
    <property type="entry name" value="Glucose-6-phosphate isomerase like protein, domain 1"/>
    <property type="match status" value="2"/>
</dbReference>
<dbReference type="InterPro" id="IPR029055">
    <property type="entry name" value="Ntn_hydrolases_N"/>
</dbReference>
<keyword evidence="6" id="KW-0677">Repeat</keyword>
<dbReference type="PROSITE" id="PS51464">
    <property type="entry name" value="SIS"/>
    <property type="match status" value="1"/>
</dbReference>
<dbReference type="InterPro" id="IPR001347">
    <property type="entry name" value="SIS_dom"/>
</dbReference>
<dbReference type="PANTHER" id="PTHR10937:SF0">
    <property type="entry name" value="GLUTAMINE--FRUCTOSE-6-PHOSPHATE TRANSAMINASE (ISOMERIZING)"/>
    <property type="match status" value="1"/>
</dbReference>
<evidence type="ECO:0000256" key="3">
    <source>
        <dbReference type="ARBA" id="ARBA00016090"/>
    </source>
</evidence>
<dbReference type="SUPFAM" id="SSF53697">
    <property type="entry name" value="SIS domain"/>
    <property type="match status" value="1"/>
</dbReference>
<dbReference type="InterPro" id="IPR017932">
    <property type="entry name" value="GATase_2_dom"/>
</dbReference>
<evidence type="ECO:0000256" key="4">
    <source>
        <dbReference type="ARBA" id="ARBA00022576"/>
    </source>
</evidence>
<dbReference type="InterPro" id="IPR046348">
    <property type="entry name" value="SIS_dom_sf"/>
</dbReference>
<evidence type="ECO:0000256" key="6">
    <source>
        <dbReference type="ARBA" id="ARBA00022737"/>
    </source>
</evidence>
<comment type="catalytic activity">
    <reaction evidence="1">
        <text>D-fructose 6-phosphate + L-glutamine = D-glucosamine 6-phosphate + L-glutamate</text>
        <dbReference type="Rhea" id="RHEA:13237"/>
        <dbReference type="ChEBI" id="CHEBI:29985"/>
        <dbReference type="ChEBI" id="CHEBI:58359"/>
        <dbReference type="ChEBI" id="CHEBI:58725"/>
        <dbReference type="ChEBI" id="CHEBI:61527"/>
        <dbReference type="EC" id="2.6.1.16"/>
    </reaction>
</comment>
<feature type="domain" description="Glutamine amidotransferase type-2" evidence="8">
    <location>
        <begin position="186"/>
        <end position="490"/>
    </location>
</feature>
<dbReference type="GO" id="GO:0004360">
    <property type="term" value="F:glutamine-fructose-6-phosphate transaminase (isomerizing) activity"/>
    <property type="evidence" value="ECO:0007669"/>
    <property type="project" value="UniProtKB-EC"/>
</dbReference>
<name>E1YE25_9BACT</name>